<evidence type="ECO:0000313" key="12">
    <source>
        <dbReference type="Proteomes" id="UP000502298"/>
    </source>
</evidence>
<keyword evidence="6 9" id="KW-0472">Membrane</keyword>
<feature type="region of interest" description="Disordered" evidence="8">
    <location>
        <begin position="449"/>
        <end position="485"/>
    </location>
</feature>
<feature type="transmembrane region" description="Helical" evidence="9">
    <location>
        <begin position="414"/>
        <end position="436"/>
    </location>
</feature>
<feature type="transmembrane region" description="Helical" evidence="9">
    <location>
        <begin position="46"/>
        <end position="68"/>
    </location>
</feature>
<comment type="subcellular location">
    <subcellularLocation>
        <location evidence="1">Cell membrane</location>
        <topology evidence="1">Multi-pass membrane protein</topology>
    </subcellularLocation>
</comment>
<name>A0A6H2EMB9_9ACTO</name>
<dbReference type="PANTHER" id="PTHR23028:SF53">
    <property type="entry name" value="ACYL_TRANSF_3 DOMAIN-CONTAINING PROTEIN"/>
    <property type="match status" value="1"/>
</dbReference>
<feature type="transmembrane region" description="Helical" evidence="9">
    <location>
        <begin position="74"/>
        <end position="95"/>
    </location>
</feature>
<evidence type="ECO:0000256" key="9">
    <source>
        <dbReference type="SAM" id="Phobius"/>
    </source>
</evidence>
<feature type="domain" description="Acyltransferase 3" evidence="10">
    <location>
        <begin position="49"/>
        <end position="380"/>
    </location>
</feature>
<feature type="transmembrane region" description="Helical" evidence="9">
    <location>
        <begin position="297"/>
        <end position="320"/>
    </location>
</feature>
<dbReference type="RefSeq" id="WP_168918156.1">
    <property type="nucleotide sequence ID" value="NZ_CP050804.1"/>
</dbReference>
<protein>
    <submittedName>
        <fullName evidence="11">Acyltransferase</fullName>
    </submittedName>
</protein>
<evidence type="ECO:0000256" key="7">
    <source>
        <dbReference type="ARBA" id="ARBA00023315"/>
    </source>
</evidence>
<keyword evidence="2" id="KW-1003">Cell membrane</keyword>
<dbReference type="GO" id="GO:0009103">
    <property type="term" value="P:lipopolysaccharide biosynthetic process"/>
    <property type="evidence" value="ECO:0007669"/>
    <property type="project" value="TreeGrafter"/>
</dbReference>
<feature type="transmembrane region" description="Helical" evidence="9">
    <location>
        <begin position="116"/>
        <end position="135"/>
    </location>
</feature>
<dbReference type="EMBL" id="CP050804">
    <property type="protein sequence ID" value="QJC22225.1"/>
    <property type="molecule type" value="Genomic_DNA"/>
</dbReference>
<evidence type="ECO:0000256" key="1">
    <source>
        <dbReference type="ARBA" id="ARBA00004651"/>
    </source>
</evidence>
<dbReference type="InterPro" id="IPR002656">
    <property type="entry name" value="Acyl_transf_3_dom"/>
</dbReference>
<feature type="transmembrane region" description="Helical" evidence="9">
    <location>
        <begin position="341"/>
        <end position="361"/>
    </location>
</feature>
<evidence type="ECO:0000256" key="8">
    <source>
        <dbReference type="SAM" id="MobiDB-lite"/>
    </source>
</evidence>
<evidence type="ECO:0000256" key="6">
    <source>
        <dbReference type="ARBA" id="ARBA00023136"/>
    </source>
</evidence>
<evidence type="ECO:0000313" key="11">
    <source>
        <dbReference type="EMBL" id="QJC22225.1"/>
    </source>
</evidence>
<evidence type="ECO:0000256" key="2">
    <source>
        <dbReference type="ARBA" id="ARBA00022475"/>
    </source>
</evidence>
<dbReference type="GO" id="GO:0016747">
    <property type="term" value="F:acyltransferase activity, transferring groups other than amino-acyl groups"/>
    <property type="evidence" value="ECO:0007669"/>
    <property type="project" value="InterPro"/>
</dbReference>
<keyword evidence="7 11" id="KW-0012">Acyltransferase</keyword>
<proteinExistence type="predicted"/>
<dbReference type="Proteomes" id="UP000502298">
    <property type="component" value="Chromosome"/>
</dbReference>
<dbReference type="PANTHER" id="PTHR23028">
    <property type="entry name" value="ACETYLTRANSFERASE"/>
    <property type="match status" value="1"/>
</dbReference>
<evidence type="ECO:0000256" key="4">
    <source>
        <dbReference type="ARBA" id="ARBA00022692"/>
    </source>
</evidence>
<reference evidence="11 12" key="1">
    <citation type="submission" date="2020-03" db="EMBL/GenBank/DDBJ databases">
        <title>Complete genome of Arcanobacterium buesumensis sp. nov. strain 2701.</title>
        <authorList>
            <person name="Borowiak M."/>
            <person name="Alssahen M."/>
            <person name="Laemmler C."/>
            <person name="Malorny B."/>
            <person name="Hassan A."/>
            <person name="Prenger-Berninghoff E."/>
            <person name="Ploetz M."/>
            <person name="Abdulmawjood A."/>
        </authorList>
    </citation>
    <scope>NUCLEOTIDE SEQUENCE [LARGE SCALE GENOMIC DNA]</scope>
    <source>
        <strain evidence="11 12">2701</strain>
    </source>
</reference>
<keyword evidence="4 9" id="KW-0812">Transmembrane</keyword>
<evidence type="ECO:0000256" key="3">
    <source>
        <dbReference type="ARBA" id="ARBA00022679"/>
    </source>
</evidence>
<dbReference type="KEGG" id="arca:HC352_06680"/>
<feature type="transmembrane region" description="Helical" evidence="9">
    <location>
        <begin position="235"/>
        <end position="257"/>
    </location>
</feature>
<keyword evidence="5 9" id="KW-1133">Transmembrane helix</keyword>
<keyword evidence="12" id="KW-1185">Reference proteome</keyword>
<feature type="transmembrane region" description="Helical" evidence="9">
    <location>
        <begin position="269"/>
        <end position="291"/>
    </location>
</feature>
<feature type="compositionally biased region" description="Basic residues" evidence="8">
    <location>
        <begin position="20"/>
        <end position="30"/>
    </location>
</feature>
<feature type="region of interest" description="Disordered" evidence="8">
    <location>
        <begin position="1"/>
        <end position="42"/>
    </location>
</feature>
<dbReference type="SUPFAM" id="SSF52266">
    <property type="entry name" value="SGNH hydrolase"/>
    <property type="match status" value="1"/>
</dbReference>
<keyword evidence="3 11" id="KW-0808">Transferase</keyword>
<dbReference type="AlphaFoldDB" id="A0A6H2EMB9"/>
<gene>
    <name evidence="11" type="ORF">HC352_06680</name>
</gene>
<dbReference type="InterPro" id="IPR050879">
    <property type="entry name" value="Acyltransferase_3"/>
</dbReference>
<accession>A0A6H2EMB9</accession>
<dbReference type="GO" id="GO:0005886">
    <property type="term" value="C:plasma membrane"/>
    <property type="evidence" value="ECO:0007669"/>
    <property type="project" value="UniProtKB-SubCell"/>
</dbReference>
<dbReference type="Pfam" id="PF01757">
    <property type="entry name" value="Acyl_transf_3"/>
    <property type="match status" value="1"/>
</dbReference>
<evidence type="ECO:0000259" key="10">
    <source>
        <dbReference type="Pfam" id="PF01757"/>
    </source>
</evidence>
<feature type="transmembrane region" description="Helical" evidence="9">
    <location>
        <begin position="367"/>
        <end position="389"/>
    </location>
</feature>
<feature type="region of interest" description="Disordered" evidence="8">
    <location>
        <begin position="650"/>
        <end position="679"/>
    </location>
</feature>
<feature type="transmembrane region" description="Helical" evidence="9">
    <location>
        <begin position="209"/>
        <end position="229"/>
    </location>
</feature>
<organism evidence="11 12">
    <name type="scientific">Arcanobacterium buesumense</name>
    <dbReference type="NCBI Taxonomy" id="2722751"/>
    <lineage>
        <taxon>Bacteria</taxon>
        <taxon>Bacillati</taxon>
        <taxon>Actinomycetota</taxon>
        <taxon>Actinomycetes</taxon>
        <taxon>Actinomycetales</taxon>
        <taxon>Actinomycetaceae</taxon>
        <taxon>Arcanobacterium</taxon>
    </lineage>
</organism>
<dbReference type="Gene3D" id="3.40.50.1110">
    <property type="entry name" value="SGNH hydrolase"/>
    <property type="match status" value="1"/>
</dbReference>
<evidence type="ECO:0000256" key="5">
    <source>
        <dbReference type="ARBA" id="ARBA00022989"/>
    </source>
</evidence>
<sequence>MTESSYSLRTPRRFGSQKSPSKKRPHKTRPVRPSSRTQQAFNDQGGYIPGLDGIRAFAVISVILYHVFPGVVRGGFLGVDVFFVLSGFLITTLLLREDRENNYLNLRQFWVRRARRLIPALLVLIIVVVPSAWAINSDLLVGIGRQIVGALTFSTNWLEIAHGSSYFDTTAPLLFKNFWSLAIEEQFYLLWPIIMLVVLALISTLRARVVLSVTMMSVSALLMMILYNGDNLTRLYYGTDTHIFGLSAGITLAFLWADRQKQIFSTKHWRTYHGLYGWGGLITLVVFIFIMPDTGPWAYMGGMFAASLATTCVIAQMLYPRSILAQVGEIGVLRWVGTRSYALYLWHWPVLVLVGAAYPVAVHSAAHALRSAVAIALAMLIVELSYRLVENPIRRIGYRRAMSAFIHAAKTNKIITVMSVIAIGLTGVTIAAVFFAPSKTTTQILIENGHDGQPVTAGDEAKNESDNSSDGGPRPNRPTVLSKDLDTTIPDTYEVTVIGDSMVSASRTGLRHAMPGVEAFGEPSKQWAGASQMISQLEKDGDIGRVAVLDFGTNGGISQPDLIRDAIEQLGEKRMIFLVNIYSPSTFVPAANEILEKIADEYPNVELIDWYTLASKEPDLLQVDATHTSIEGANAYGKLIKESITAGATKFSTQQGVDPGKGWGTEPPASKKSRSEDGE</sequence>
<feature type="transmembrane region" description="Helical" evidence="9">
    <location>
        <begin position="186"/>
        <end position="202"/>
    </location>
</feature>
<dbReference type="InterPro" id="IPR036514">
    <property type="entry name" value="SGNH_hydro_sf"/>
</dbReference>